<dbReference type="InterPro" id="IPR043128">
    <property type="entry name" value="Rev_trsase/Diguanyl_cyclase"/>
</dbReference>
<accession>A0A254TJX7</accession>
<gene>
    <name evidence="5" type="ORF">AYR66_16935</name>
</gene>
<dbReference type="FunFam" id="3.30.70.270:FF:000001">
    <property type="entry name" value="Diguanylate cyclase domain protein"/>
    <property type="match status" value="1"/>
</dbReference>
<dbReference type="Pfam" id="PF00990">
    <property type="entry name" value="GGDEF"/>
    <property type="match status" value="1"/>
</dbReference>
<dbReference type="AlphaFoldDB" id="A0A254TJX7"/>
<feature type="transmembrane region" description="Helical" evidence="3">
    <location>
        <begin position="38"/>
        <end position="58"/>
    </location>
</feature>
<keyword evidence="3" id="KW-1133">Transmembrane helix</keyword>
<evidence type="ECO:0000256" key="2">
    <source>
        <dbReference type="ARBA" id="ARBA00034247"/>
    </source>
</evidence>
<dbReference type="NCBIfam" id="TIGR00254">
    <property type="entry name" value="GGDEF"/>
    <property type="match status" value="1"/>
</dbReference>
<evidence type="ECO:0000256" key="3">
    <source>
        <dbReference type="SAM" id="Phobius"/>
    </source>
</evidence>
<dbReference type="InterPro" id="IPR029787">
    <property type="entry name" value="Nucleotide_cyclase"/>
</dbReference>
<dbReference type="EC" id="2.7.7.65" evidence="1"/>
<dbReference type="PANTHER" id="PTHR45138:SF9">
    <property type="entry name" value="DIGUANYLATE CYCLASE DGCM-RELATED"/>
    <property type="match status" value="1"/>
</dbReference>
<reference evidence="5 6" key="1">
    <citation type="submission" date="2016-02" db="EMBL/GenBank/DDBJ databases">
        <authorList>
            <person name="Wen L."/>
            <person name="He K."/>
            <person name="Yang H."/>
        </authorList>
    </citation>
    <scope>NUCLEOTIDE SEQUENCE [LARGE SCALE GENOMIC DNA]</scope>
    <source>
        <strain evidence="5 6">TSA40</strain>
    </source>
</reference>
<proteinExistence type="predicted"/>
<organism evidence="5 6">
    <name type="scientific">Noviherbaspirillum denitrificans</name>
    <dbReference type="NCBI Taxonomy" id="1968433"/>
    <lineage>
        <taxon>Bacteria</taxon>
        <taxon>Pseudomonadati</taxon>
        <taxon>Pseudomonadota</taxon>
        <taxon>Betaproteobacteria</taxon>
        <taxon>Burkholderiales</taxon>
        <taxon>Oxalobacteraceae</taxon>
        <taxon>Noviherbaspirillum</taxon>
    </lineage>
</organism>
<dbReference type="InterPro" id="IPR050469">
    <property type="entry name" value="Diguanylate_Cyclase"/>
</dbReference>
<protein>
    <recommendedName>
        <fullName evidence="1">diguanylate cyclase</fullName>
        <ecNumber evidence="1">2.7.7.65</ecNumber>
    </recommendedName>
</protein>
<dbReference type="GO" id="GO:0005886">
    <property type="term" value="C:plasma membrane"/>
    <property type="evidence" value="ECO:0007669"/>
    <property type="project" value="TreeGrafter"/>
</dbReference>
<dbReference type="SMART" id="SM00267">
    <property type="entry name" value="GGDEF"/>
    <property type="match status" value="1"/>
</dbReference>
<dbReference type="SUPFAM" id="SSF55073">
    <property type="entry name" value="Nucleotide cyclase"/>
    <property type="match status" value="1"/>
</dbReference>
<evidence type="ECO:0000256" key="1">
    <source>
        <dbReference type="ARBA" id="ARBA00012528"/>
    </source>
</evidence>
<name>A0A254TJX7_9BURK</name>
<dbReference type="EMBL" id="LSTO01000001">
    <property type="protein sequence ID" value="OWW20903.1"/>
    <property type="molecule type" value="Genomic_DNA"/>
</dbReference>
<dbReference type="CDD" id="cd01949">
    <property type="entry name" value="GGDEF"/>
    <property type="match status" value="1"/>
</dbReference>
<feature type="transmembrane region" description="Helical" evidence="3">
    <location>
        <begin position="95"/>
        <end position="113"/>
    </location>
</feature>
<comment type="catalytic activity">
    <reaction evidence="2">
        <text>2 GTP = 3',3'-c-di-GMP + 2 diphosphate</text>
        <dbReference type="Rhea" id="RHEA:24898"/>
        <dbReference type="ChEBI" id="CHEBI:33019"/>
        <dbReference type="ChEBI" id="CHEBI:37565"/>
        <dbReference type="ChEBI" id="CHEBI:58805"/>
        <dbReference type="EC" id="2.7.7.65"/>
    </reaction>
</comment>
<dbReference type="GO" id="GO:0043709">
    <property type="term" value="P:cell adhesion involved in single-species biofilm formation"/>
    <property type="evidence" value="ECO:0007669"/>
    <property type="project" value="TreeGrafter"/>
</dbReference>
<feature type="transmembrane region" description="Helical" evidence="3">
    <location>
        <begin position="64"/>
        <end position="83"/>
    </location>
</feature>
<dbReference type="OrthoDB" id="9813903at2"/>
<dbReference type="RefSeq" id="WP_088707763.1">
    <property type="nucleotide sequence ID" value="NZ_LSTO01000001.1"/>
</dbReference>
<feature type="transmembrane region" description="Helical" evidence="3">
    <location>
        <begin position="6"/>
        <end position="26"/>
    </location>
</feature>
<keyword evidence="6" id="KW-1185">Reference proteome</keyword>
<feature type="transmembrane region" description="Helical" evidence="3">
    <location>
        <begin position="149"/>
        <end position="171"/>
    </location>
</feature>
<dbReference type="PANTHER" id="PTHR45138">
    <property type="entry name" value="REGULATORY COMPONENTS OF SENSORY TRANSDUCTION SYSTEM"/>
    <property type="match status" value="1"/>
</dbReference>
<evidence type="ECO:0000259" key="4">
    <source>
        <dbReference type="PROSITE" id="PS50887"/>
    </source>
</evidence>
<feature type="transmembrane region" description="Helical" evidence="3">
    <location>
        <begin position="119"/>
        <end position="137"/>
    </location>
</feature>
<feature type="transmembrane region" description="Helical" evidence="3">
    <location>
        <begin position="191"/>
        <end position="211"/>
    </location>
</feature>
<dbReference type="Proteomes" id="UP000197535">
    <property type="component" value="Unassembled WGS sequence"/>
</dbReference>
<evidence type="ECO:0000313" key="5">
    <source>
        <dbReference type="EMBL" id="OWW20903.1"/>
    </source>
</evidence>
<keyword evidence="3" id="KW-0472">Membrane</keyword>
<dbReference type="GO" id="GO:1902201">
    <property type="term" value="P:negative regulation of bacterial-type flagellum-dependent cell motility"/>
    <property type="evidence" value="ECO:0007669"/>
    <property type="project" value="TreeGrafter"/>
</dbReference>
<comment type="caution">
    <text evidence="5">The sequence shown here is derived from an EMBL/GenBank/DDBJ whole genome shotgun (WGS) entry which is preliminary data.</text>
</comment>
<keyword evidence="3" id="KW-0812">Transmembrane</keyword>
<sequence>MAELDPRSLIFVAGLLGLLCSAIMFILRRSFPPTIGGLVYWSRGLMGTVLASGLFWLSGVIPDFFCVVLANATLVGGIMLFYAGFRHFAGLPTRLHFMGAMLAVLSAYVSWFTFVEYNYPARSIAVTLTNAALFFACMRQVWRTSGDSIAGRFTGLVFGAIGTVSLVRAVTMAIHFDTPVNVLGGTLTQKAYLAALAFSVLAITLGVMMLVNERLRAKLEFIASHDQLTDAFARTAFIELLDKEVARSHRSGRPIALLMFDLDSFKSINDRFGHVTGDKVIIDFVRRTREMLRHIDSIGRYGGEEFVALLPETSLSEASAIADRVCKGIAAATSPGLPAYTVSVGVASASEGTADAGSLLSRADEALYRAKENGRNRVEVDGRAARPFAVPA</sequence>
<dbReference type="PROSITE" id="PS50887">
    <property type="entry name" value="GGDEF"/>
    <property type="match status" value="1"/>
</dbReference>
<dbReference type="GO" id="GO:0052621">
    <property type="term" value="F:diguanylate cyclase activity"/>
    <property type="evidence" value="ECO:0007669"/>
    <property type="project" value="UniProtKB-EC"/>
</dbReference>
<dbReference type="Gene3D" id="3.30.70.270">
    <property type="match status" value="1"/>
</dbReference>
<evidence type="ECO:0000313" key="6">
    <source>
        <dbReference type="Proteomes" id="UP000197535"/>
    </source>
</evidence>
<feature type="domain" description="GGDEF" evidence="4">
    <location>
        <begin position="253"/>
        <end position="383"/>
    </location>
</feature>
<dbReference type="InterPro" id="IPR000160">
    <property type="entry name" value="GGDEF_dom"/>
</dbReference>